<gene>
    <name evidence="5" type="ORF">HRJ53_12660</name>
</gene>
<dbReference type="Pfam" id="PF13620">
    <property type="entry name" value="CarboxypepD_reg"/>
    <property type="match status" value="1"/>
</dbReference>
<evidence type="ECO:0000256" key="3">
    <source>
        <dbReference type="ARBA" id="ARBA00023237"/>
    </source>
</evidence>
<dbReference type="Gene3D" id="2.40.170.20">
    <property type="entry name" value="TonB-dependent receptor, beta-barrel domain"/>
    <property type="match status" value="1"/>
</dbReference>
<dbReference type="Gene3D" id="2.60.40.1120">
    <property type="entry name" value="Carboxypeptidase-like, regulatory domain"/>
    <property type="match status" value="1"/>
</dbReference>
<protein>
    <submittedName>
        <fullName evidence="5">Carboxypeptidase regulatory-like domain-containing protein</fullName>
    </submittedName>
</protein>
<feature type="domain" description="TonB-dependent transporter Oar-like beta-barrel" evidence="4">
    <location>
        <begin position="273"/>
        <end position="1201"/>
    </location>
</feature>
<comment type="subcellular location">
    <subcellularLocation>
        <location evidence="1">Cell outer membrane</location>
    </subcellularLocation>
</comment>
<sequence>MARIVRFCISNIDFLCKGSVVAVGLLAAVFLVLLVPPSALGQTTSATLTGTVFDASGAVVPSASVTLKNEASGDRRTTVSNGEGYFTFASVPPATYTLTVEKQGFKTWAAKSIALNSDDKRSVTGIKLEPGVANETVVVEATSIQITPVDSGEKSTLINEHILQNVAIVGQNAAEFVKIMPGVAMTGGTMNVSSYAAQDDRTDQGPVGSFSANGTRTAALDITSDGAHIIDPGCNCGQAMNTNADMTAELKVMTSNFGADEAKGPVVISAIGKSGGQQFHGEAYLYARYYSLNANDPQNIDAGNARPETKYFYPGFNIGGPLIIPGTNFNHNREKLFFFFGTEYYKQDVDNGVYHAVVPTAAMRQGNFTDAAYIKSLNGYAVSGVPNSNGFKNGTLDGTKPIDPSGQALMNIYPLPNEDPTQLKGFNYASGQTRYSNMLQFRGRVDYNLSQSTKLYVSYNHQHDSALNSLDVLWGPGGTNSWAAPTTPYPTPIVESSQSDVVTANLTKVINPTLTNEVIFSYTYLNLPNSFKDPTKVARGSLGLNYSLLFSHPNQQSLIFPEMTGWGDGISNMLNTGFELNGTVYAKKTLPSVADNLSKVWRTHTSKFGFYWERTWNEQPGNGNVNGTTVFSNWGSNGTGNAYADMLLGQTTQYSELNFDVTPAFRYITADFYGTDSWKISRRLTLDYGMRFSHLGPWSDTTGYGFAAWYPNLYSAGTGGSVNGATFPGIQWNKVNSSTPLSGSSSRAFFYNPRAGFAWDVLGTGRTVLRGGYGMYHFHDEQNVQNGAYGIVRGSFSSPTMWSPTLASLKPFTGQIPAPSGVTALEPTDNQEPRTQSYSLTVAERMPWHSLLEVAYVGSKSDYLSNYNNNFDQINDLPIGAMFNANTCGTNHNQPCGWQTGGYDSTSTNNARPLYAGPCVAAGNCLGTLKIIDHKMYSNYNSVQVTWNKQAGHFTFLTNYTFGKALGIRGEDGSATGDPLNLRSNYGTLPNNRTHIFNFAYVYEFPTVHNASGFVKAAANGWQISGLTQYQSGADLQAVVSANFGYSAFIPAGTTFMGQTITSAVQASNQNVLGTPDITLMPTLTCNPRQGLKQNQYINGACFSPFTTPGVQGAYVWPTLTGPGFFNTDMSVFKNFTFGSSENKKLQFRFSGYNFINHPNRTFISGDPGLSLTFNSSGSPVANGGIPFGFATNTVGHRIIQGDIKFMW</sequence>
<dbReference type="Pfam" id="PF25183">
    <property type="entry name" value="OMP_b-brl_4"/>
    <property type="match status" value="1"/>
</dbReference>
<dbReference type="GO" id="GO:0004180">
    <property type="term" value="F:carboxypeptidase activity"/>
    <property type="evidence" value="ECO:0007669"/>
    <property type="project" value="UniProtKB-KW"/>
</dbReference>
<keyword evidence="2" id="KW-0472">Membrane</keyword>
<evidence type="ECO:0000256" key="2">
    <source>
        <dbReference type="ARBA" id="ARBA00023136"/>
    </source>
</evidence>
<proteinExistence type="predicted"/>
<dbReference type="SUPFAM" id="SSF49464">
    <property type="entry name" value="Carboxypeptidase regulatory domain-like"/>
    <property type="match status" value="1"/>
</dbReference>
<dbReference type="AlphaFoldDB" id="A0A7V8NQY2"/>
<dbReference type="EMBL" id="JACDQQ010001234">
    <property type="protein sequence ID" value="MBA0085841.1"/>
    <property type="molecule type" value="Genomic_DNA"/>
</dbReference>
<dbReference type="GO" id="GO:0009279">
    <property type="term" value="C:cell outer membrane"/>
    <property type="evidence" value="ECO:0007669"/>
    <property type="project" value="UniProtKB-SubCell"/>
</dbReference>
<evidence type="ECO:0000313" key="5">
    <source>
        <dbReference type="EMBL" id="MBA0085841.1"/>
    </source>
</evidence>
<dbReference type="Proteomes" id="UP000567293">
    <property type="component" value="Unassembled WGS sequence"/>
</dbReference>
<dbReference type="InterPro" id="IPR057601">
    <property type="entry name" value="Oar-like_b-barrel"/>
</dbReference>
<dbReference type="InterPro" id="IPR036942">
    <property type="entry name" value="Beta-barrel_TonB_sf"/>
</dbReference>
<keyword evidence="6" id="KW-1185">Reference proteome</keyword>
<keyword evidence="3" id="KW-0998">Cell outer membrane</keyword>
<evidence type="ECO:0000313" key="6">
    <source>
        <dbReference type="Proteomes" id="UP000567293"/>
    </source>
</evidence>
<dbReference type="InterPro" id="IPR008969">
    <property type="entry name" value="CarboxyPept-like_regulatory"/>
</dbReference>
<evidence type="ECO:0000259" key="4">
    <source>
        <dbReference type="Pfam" id="PF25183"/>
    </source>
</evidence>
<dbReference type="SUPFAM" id="SSF56935">
    <property type="entry name" value="Porins"/>
    <property type="match status" value="1"/>
</dbReference>
<name>A0A7V8NQY2_9BACT</name>
<organism evidence="5 6">
    <name type="scientific">Candidatus Acidiferrum panamense</name>
    <dbReference type="NCBI Taxonomy" id="2741543"/>
    <lineage>
        <taxon>Bacteria</taxon>
        <taxon>Pseudomonadati</taxon>
        <taxon>Acidobacteriota</taxon>
        <taxon>Terriglobia</taxon>
        <taxon>Candidatus Acidiferrales</taxon>
        <taxon>Candidatus Acidiferrum</taxon>
    </lineage>
</organism>
<reference evidence="5" key="1">
    <citation type="submission" date="2020-06" db="EMBL/GenBank/DDBJ databases">
        <title>Legume-microbial interactions unlock mineral nutrients during tropical forest succession.</title>
        <authorList>
            <person name="Epihov D.Z."/>
        </authorList>
    </citation>
    <scope>NUCLEOTIDE SEQUENCE [LARGE SCALE GENOMIC DNA]</scope>
    <source>
        <strain evidence="5">Pan2503</strain>
    </source>
</reference>
<accession>A0A7V8NQY2</accession>
<evidence type="ECO:0000256" key="1">
    <source>
        <dbReference type="ARBA" id="ARBA00004442"/>
    </source>
</evidence>
<comment type="caution">
    <text evidence="5">The sequence shown here is derived from an EMBL/GenBank/DDBJ whole genome shotgun (WGS) entry which is preliminary data.</text>
</comment>